<keyword evidence="8" id="KW-1185">Reference proteome</keyword>
<gene>
    <name evidence="7" type="ORF">HND93_20645</name>
</gene>
<protein>
    <submittedName>
        <fullName evidence="7">Universal stress protein</fullName>
    </submittedName>
</protein>
<dbReference type="PRINTS" id="PR01438">
    <property type="entry name" value="UNVRSLSTRESS"/>
</dbReference>
<evidence type="ECO:0000313" key="7">
    <source>
        <dbReference type="EMBL" id="NYZ22130.1"/>
    </source>
</evidence>
<comment type="subcellular location">
    <subcellularLocation>
        <location evidence="1">Cytoplasm</location>
    </subcellularLocation>
</comment>
<comment type="caution">
    <text evidence="7">The sequence shown here is derived from an EMBL/GenBank/DDBJ whole genome shotgun (WGS) entry which is preliminary data.</text>
</comment>
<evidence type="ECO:0000256" key="2">
    <source>
        <dbReference type="ARBA" id="ARBA00008791"/>
    </source>
</evidence>
<reference evidence="7 8" key="1">
    <citation type="submission" date="2020-05" db="EMBL/GenBank/DDBJ databases">
        <title>Azospirillum oleiclasticum sp. nov, a nitrogen-fixing and heavy crude oil-emulsifying bacterium isolated from the crude oil of Yumen Oilfield.</title>
        <authorList>
            <person name="Wu D."/>
            <person name="Cai M."/>
            <person name="Zhang X."/>
        </authorList>
    </citation>
    <scope>NUCLEOTIDE SEQUENCE [LARGE SCALE GENOMIC DNA]</scope>
    <source>
        <strain evidence="7 8">ROY-1-1-2</strain>
    </source>
</reference>
<sequence length="296" mass="32085">MPPRFPADRQGRSKRCTAGGTTHGRCDPRIAARHRDLMPAREHGANLTAVHVVDDTLQAVIDRQGQQTAEASRAYLAARGGGPLPSVEVAVSTTDCEIRRRAAEIGAGLVVLGAHRIGEADSFRDSTAWQVLRQSDQPVLLVKNPALEPYRRVAVAFDFSVHSEEALRLAYRFRPEKVSVVHAYHVPYEGFLCGPDTASSVRDQAQMELTGAGGDVMASVRGAFTTAVEPRSLPCHGEPLKTLWQQCRQLHADLLAIGTHRRTRLAHAVFGSVAESLLRNPPCDVVAVRAAAERGA</sequence>
<dbReference type="RefSeq" id="WP_180283912.1">
    <property type="nucleotide sequence ID" value="NZ_JABFDB010000016.1"/>
</dbReference>
<dbReference type="InterPro" id="IPR006015">
    <property type="entry name" value="Universal_stress_UspA"/>
</dbReference>
<name>A0ABX2THH6_9PROT</name>
<evidence type="ECO:0000256" key="3">
    <source>
        <dbReference type="ARBA" id="ARBA00011738"/>
    </source>
</evidence>
<dbReference type="Gene3D" id="3.40.50.620">
    <property type="entry name" value="HUPs"/>
    <property type="match status" value="2"/>
</dbReference>
<evidence type="ECO:0000256" key="4">
    <source>
        <dbReference type="ARBA" id="ARBA00022490"/>
    </source>
</evidence>
<dbReference type="CDD" id="cd00293">
    <property type="entry name" value="USP-like"/>
    <property type="match status" value="2"/>
</dbReference>
<dbReference type="PANTHER" id="PTHR46268:SF23">
    <property type="entry name" value="UNIVERSAL STRESS PROTEIN A-RELATED"/>
    <property type="match status" value="1"/>
</dbReference>
<evidence type="ECO:0000259" key="6">
    <source>
        <dbReference type="Pfam" id="PF00582"/>
    </source>
</evidence>
<dbReference type="InterPro" id="IPR006016">
    <property type="entry name" value="UspA"/>
</dbReference>
<feature type="domain" description="UspA" evidence="6">
    <location>
        <begin position="150"/>
        <end position="289"/>
    </location>
</feature>
<evidence type="ECO:0000313" key="8">
    <source>
        <dbReference type="Proteomes" id="UP000584642"/>
    </source>
</evidence>
<keyword evidence="4" id="KW-0963">Cytoplasm</keyword>
<dbReference type="InterPro" id="IPR014729">
    <property type="entry name" value="Rossmann-like_a/b/a_fold"/>
</dbReference>
<accession>A0ABX2THH6</accession>
<feature type="region of interest" description="Disordered" evidence="5">
    <location>
        <begin position="1"/>
        <end position="24"/>
    </location>
</feature>
<dbReference type="Proteomes" id="UP000584642">
    <property type="component" value="Unassembled WGS sequence"/>
</dbReference>
<dbReference type="SUPFAM" id="SSF52402">
    <property type="entry name" value="Adenine nucleotide alpha hydrolases-like"/>
    <property type="match status" value="2"/>
</dbReference>
<organism evidence="7 8">
    <name type="scientific">Azospirillum oleiclasticum</name>
    <dbReference type="NCBI Taxonomy" id="2735135"/>
    <lineage>
        <taxon>Bacteria</taxon>
        <taxon>Pseudomonadati</taxon>
        <taxon>Pseudomonadota</taxon>
        <taxon>Alphaproteobacteria</taxon>
        <taxon>Rhodospirillales</taxon>
        <taxon>Azospirillaceae</taxon>
        <taxon>Azospirillum</taxon>
    </lineage>
</organism>
<comment type="similarity">
    <text evidence="2">Belongs to the universal stress protein A family.</text>
</comment>
<evidence type="ECO:0000256" key="1">
    <source>
        <dbReference type="ARBA" id="ARBA00004496"/>
    </source>
</evidence>
<dbReference type="PANTHER" id="PTHR46268">
    <property type="entry name" value="STRESS RESPONSE PROTEIN NHAX"/>
    <property type="match status" value="1"/>
</dbReference>
<dbReference type="EMBL" id="JABFDB010000016">
    <property type="protein sequence ID" value="NYZ22130.1"/>
    <property type="molecule type" value="Genomic_DNA"/>
</dbReference>
<dbReference type="Pfam" id="PF00582">
    <property type="entry name" value="Usp"/>
    <property type="match status" value="2"/>
</dbReference>
<proteinExistence type="inferred from homology"/>
<feature type="domain" description="UspA" evidence="6">
    <location>
        <begin position="40"/>
        <end position="143"/>
    </location>
</feature>
<evidence type="ECO:0000256" key="5">
    <source>
        <dbReference type="SAM" id="MobiDB-lite"/>
    </source>
</evidence>
<feature type="compositionally biased region" description="Basic and acidic residues" evidence="5">
    <location>
        <begin position="1"/>
        <end position="11"/>
    </location>
</feature>
<comment type="subunit">
    <text evidence="3">Homodimer.</text>
</comment>